<name>A0A5C5Z484_9BACT</name>
<evidence type="ECO:0000256" key="1">
    <source>
        <dbReference type="SAM" id="MobiDB-lite"/>
    </source>
</evidence>
<feature type="compositionally biased region" description="Low complexity" evidence="1">
    <location>
        <begin position="887"/>
        <end position="916"/>
    </location>
</feature>
<keyword evidence="2" id="KW-0812">Transmembrane</keyword>
<feature type="region of interest" description="Disordered" evidence="1">
    <location>
        <begin position="552"/>
        <end position="1063"/>
    </location>
</feature>
<feature type="compositionally biased region" description="Basic and acidic residues" evidence="1">
    <location>
        <begin position="625"/>
        <end position="634"/>
    </location>
</feature>
<feature type="compositionally biased region" description="Polar residues" evidence="1">
    <location>
        <begin position="917"/>
        <end position="951"/>
    </location>
</feature>
<evidence type="ECO:0000256" key="2">
    <source>
        <dbReference type="SAM" id="Phobius"/>
    </source>
</evidence>
<feature type="compositionally biased region" description="Gly residues" evidence="1">
    <location>
        <begin position="611"/>
        <end position="623"/>
    </location>
</feature>
<feature type="compositionally biased region" description="Acidic residues" evidence="1">
    <location>
        <begin position="845"/>
        <end position="860"/>
    </location>
</feature>
<dbReference type="EMBL" id="SJPJ01000001">
    <property type="protein sequence ID" value="TWT82148.1"/>
    <property type="molecule type" value="Genomic_DNA"/>
</dbReference>
<feature type="compositionally biased region" description="Gly residues" evidence="1">
    <location>
        <begin position="589"/>
        <end position="600"/>
    </location>
</feature>
<feature type="region of interest" description="Disordered" evidence="1">
    <location>
        <begin position="1"/>
        <end position="22"/>
    </location>
</feature>
<feature type="compositionally biased region" description="Polar residues" evidence="1">
    <location>
        <begin position="635"/>
        <end position="652"/>
    </location>
</feature>
<feature type="compositionally biased region" description="Low complexity" evidence="1">
    <location>
        <begin position="1001"/>
        <end position="1014"/>
    </location>
</feature>
<evidence type="ECO:0008006" key="5">
    <source>
        <dbReference type="Google" id="ProtNLM"/>
    </source>
</evidence>
<dbReference type="OrthoDB" id="257350at2"/>
<feature type="transmembrane region" description="Helical" evidence="2">
    <location>
        <begin position="79"/>
        <end position="98"/>
    </location>
</feature>
<feature type="transmembrane region" description="Helical" evidence="2">
    <location>
        <begin position="53"/>
        <end position="70"/>
    </location>
</feature>
<feature type="compositionally biased region" description="Basic and acidic residues" evidence="1">
    <location>
        <begin position="1141"/>
        <end position="1156"/>
    </location>
</feature>
<protein>
    <recommendedName>
        <fullName evidence="5">Circumsporozoite protein-putative membrane associated protein</fullName>
    </recommendedName>
</protein>
<feature type="compositionally biased region" description="Polar residues" evidence="1">
    <location>
        <begin position="674"/>
        <end position="719"/>
    </location>
</feature>
<feature type="compositionally biased region" description="Low complexity" evidence="1">
    <location>
        <begin position="725"/>
        <end position="755"/>
    </location>
</feature>
<sequence length="1181" mass="126048">MSASTPTSTRPLTGKPPGRGAAKRSFDEVASLVESRIHEAQNALWWAELVRNSLKVILGVGTALLAWVIFDQWIYSPGILFRLVFCVALLGWISWMLVKRIWPVLTGTIRPEYAARSIERDNPEMRQELTSFVTLRDQQDDSGLRGKVIRSVGAHAAARLRKNDALPAEATGTMAWWLASIAMLAVIGAYGFASPKNSLQSARRLLMPTASIDPAKRVAIKDVKPGNQIAIAGRTIAISATISGLPNDEPAWCRWQLPDRAVETEMLRDQESERYVGEIILDHSTAGEVPYWIFAGDAQAGPFTLRVQDVPVVAIESVAYQPPDYTGSEPHTSSSAAITAIDGTRVTIRAKVNRPVQNATIQFNPKPLGDSVRATAGKMEMQIDESGTFASVSFPVRHVRQRSAAVQLESYRVEVQDETGQTNPEPIVYPIRVIADLAPEVTIVMPQQSPKNIPIDSQQIIEIHAADPDFGLRRIEVEIRRGIDVLPRITLWEETSGATGNQIAEYRFRPLEHFLRVGDSVQVIAIATDNRLDDNDPLVEANVTMTDPVELNITMSSGSPSEEPESGDGISAPDESPATDSTGQQQSEGGQGGSSGGSGEQSGEKQEGDSEGSGGSSSSGGEGESQEKQQDGSKNDSQGGAESDSPSGDPKSNGNASDSNQNQQNQPQTGDNNANDGMNPSSPNGSPDTNNQGSEAQPQQGQSSEQTGTEPSDPTQNGEPQPDGAEASGAEANGAETNGAETNGTETNGTNSNGTESKESHQQQRAGTREGQQGTSQQGQSSNQQGTPESESGPPQHDGEAFERIRDYLDKKKNEQSGQGSQGKQTPQNDPQNKSDQASENDSPQGDDEQDSGNQQDDENQQSASGKQGAEEGTSQPEGSGSDQPTGSEQQGSEQQGSEQQGSEQQGSEQQGSEQGDSINQTGSAEKQSSDGKQGTDSQSTGDKQSGQEQTGNSGEQGKSGEQGQSSDQQGDSSAQPANDGSSGEDPQRNDAKTGSDAQPSESKQPSMQDSSSQSPPPNGSNPSSQASTNPSSASQGSSGDATGTDIGGDISEPPTTPNPVDLDYAKKATDMVLDYLEETRDSPDQNLLDDLNWSENDLQRFADRWKNVRQIDNVDSEQQRDLAESLESLGIRPPTQSTTRRQEQADALRGLRDAGNRTPPPAAYRDAFESFRRAIGRQNP</sequence>
<accession>A0A5C5Z484</accession>
<feature type="compositionally biased region" description="Low complexity" evidence="1">
    <location>
        <begin position="771"/>
        <end position="787"/>
    </location>
</feature>
<reference evidence="3 4" key="1">
    <citation type="submission" date="2019-02" db="EMBL/GenBank/DDBJ databases">
        <title>Deep-cultivation of Planctomycetes and their phenomic and genomic characterization uncovers novel biology.</title>
        <authorList>
            <person name="Wiegand S."/>
            <person name="Jogler M."/>
            <person name="Boedeker C."/>
            <person name="Pinto D."/>
            <person name="Vollmers J."/>
            <person name="Rivas-Marin E."/>
            <person name="Kohn T."/>
            <person name="Peeters S.H."/>
            <person name="Heuer A."/>
            <person name="Rast P."/>
            <person name="Oberbeckmann S."/>
            <person name="Bunk B."/>
            <person name="Jeske O."/>
            <person name="Meyerdierks A."/>
            <person name="Storesund J.E."/>
            <person name="Kallscheuer N."/>
            <person name="Luecker S."/>
            <person name="Lage O.M."/>
            <person name="Pohl T."/>
            <person name="Merkel B.J."/>
            <person name="Hornburger P."/>
            <person name="Mueller R.-W."/>
            <person name="Bruemmer F."/>
            <person name="Labrenz M."/>
            <person name="Spormann A.M."/>
            <person name="Op Den Camp H."/>
            <person name="Overmann J."/>
            <person name="Amann R."/>
            <person name="Jetten M.S.M."/>
            <person name="Mascher T."/>
            <person name="Medema M.H."/>
            <person name="Devos D.P."/>
            <person name="Kaster A.-K."/>
            <person name="Ovreas L."/>
            <person name="Rohde M."/>
            <person name="Galperin M.Y."/>
            <person name="Jogler C."/>
        </authorList>
    </citation>
    <scope>NUCLEOTIDE SEQUENCE [LARGE SCALE GENOMIC DNA]</scope>
    <source>
        <strain evidence="3 4">CA13</strain>
    </source>
</reference>
<feature type="compositionally biased region" description="Low complexity" evidence="1">
    <location>
        <begin position="653"/>
        <end position="673"/>
    </location>
</feature>
<keyword evidence="2" id="KW-1133">Transmembrane helix</keyword>
<evidence type="ECO:0000313" key="4">
    <source>
        <dbReference type="Proteomes" id="UP000315010"/>
    </source>
</evidence>
<evidence type="ECO:0000313" key="3">
    <source>
        <dbReference type="EMBL" id="TWT82148.1"/>
    </source>
</evidence>
<feature type="region of interest" description="Disordered" evidence="1">
    <location>
        <begin position="1131"/>
        <end position="1166"/>
    </location>
</feature>
<gene>
    <name evidence="3" type="ORF">CA13_36090</name>
</gene>
<feature type="compositionally biased region" description="Polar residues" evidence="1">
    <location>
        <begin position="873"/>
        <end position="886"/>
    </location>
</feature>
<dbReference type="Proteomes" id="UP000315010">
    <property type="component" value="Unassembled WGS sequence"/>
</dbReference>
<proteinExistence type="predicted"/>
<keyword evidence="4" id="KW-1185">Reference proteome</keyword>
<dbReference type="RefSeq" id="WP_146398475.1">
    <property type="nucleotide sequence ID" value="NZ_SJPJ01000001.1"/>
</dbReference>
<feature type="compositionally biased region" description="Low complexity" evidence="1">
    <location>
        <begin position="952"/>
        <end position="976"/>
    </location>
</feature>
<keyword evidence="2" id="KW-0472">Membrane</keyword>
<dbReference type="AlphaFoldDB" id="A0A5C5Z484"/>
<comment type="caution">
    <text evidence="3">The sequence shown here is derived from an EMBL/GenBank/DDBJ whole genome shotgun (WGS) entry which is preliminary data.</text>
</comment>
<feature type="compositionally biased region" description="Basic and acidic residues" evidence="1">
    <location>
        <begin position="797"/>
        <end position="815"/>
    </location>
</feature>
<feature type="transmembrane region" description="Helical" evidence="2">
    <location>
        <begin position="174"/>
        <end position="193"/>
    </location>
</feature>
<feature type="compositionally biased region" description="Polar residues" evidence="1">
    <location>
        <begin position="816"/>
        <end position="844"/>
    </location>
</feature>
<feature type="compositionally biased region" description="Low complexity" evidence="1">
    <location>
        <begin position="1021"/>
        <end position="1052"/>
    </location>
</feature>
<feature type="compositionally biased region" description="Polar residues" evidence="1">
    <location>
        <begin position="1"/>
        <end position="11"/>
    </location>
</feature>
<organism evidence="3 4">
    <name type="scientific">Novipirellula herctigrandis</name>
    <dbReference type="NCBI Taxonomy" id="2527986"/>
    <lineage>
        <taxon>Bacteria</taxon>
        <taxon>Pseudomonadati</taxon>
        <taxon>Planctomycetota</taxon>
        <taxon>Planctomycetia</taxon>
        <taxon>Pirellulales</taxon>
        <taxon>Pirellulaceae</taxon>
        <taxon>Novipirellula</taxon>
    </lineage>
</organism>